<accession>A0A6A4QWI7</accession>
<feature type="domain" description="Bifunctional inhibitor/plant lipid transfer protein/seed storage helical" evidence="4">
    <location>
        <begin position="49"/>
        <end position="128"/>
    </location>
</feature>
<keyword evidence="3" id="KW-1133">Transmembrane helix</keyword>
<comment type="caution">
    <text evidence="5">The sequence shown here is derived from an EMBL/GenBank/DDBJ whole genome shotgun (WGS) entry which is preliminary data.</text>
</comment>
<keyword evidence="6" id="KW-1185">Reference proteome</keyword>
<dbReference type="GO" id="GO:0006869">
    <property type="term" value="P:lipid transport"/>
    <property type="evidence" value="ECO:0007669"/>
    <property type="project" value="InterPro"/>
</dbReference>
<dbReference type="Gene3D" id="1.10.110.10">
    <property type="entry name" value="Plant lipid-transfer and hydrophobic proteins"/>
    <property type="match status" value="1"/>
</dbReference>
<dbReference type="InterPro" id="IPR000528">
    <property type="entry name" value="Plant_nsLTP"/>
</dbReference>
<evidence type="ECO:0000313" key="5">
    <source>
        <dbReference type="EMBL" id="KAE9618210.1"/>
    </source>
</evidence>
<keyword evidence="3" id="KW-0472">Membrane</keyword>
<gene>
    <name evidence="5" type="ORF">Lalb_Chr03g0043731</name>
</gene>
<dbReference type="AlphaFoldDB" id="A0A6A4QWI7"/>
<proteinExistence type="inferred from homology"/>
<dbReference type="InterPro" id="IPR016140">
    <property type="entry name" value="Bifunc_inhib/LTP/seed_store"/>
</dbReference>
<evidence type="ECO:0000259" key="4">
    <source>
        <dbReference type="Pfam" id="PF00234"/>
    </source>
</evidence>
<keyword evidence="3" id="KW-0812">Transmembrane</keyword>
<dbReference type="PANTHER" id="PTHR33076">
    <property type="entry name" value="NON-SPECIFIC LIPID-TRANSFER PROTEIN 2-RELATED"/>
    <property type="match status" value="1"/>
</dbReference>
<dbReference type="SUPFAM" id="SSF47699">
    <property type="entry name" value="Bifunctional inhibitor/lipid-transfer protein/seed storage 2S albumin"/>
    <property type="match status" value="1"/>
</dbReference>
<evidence type="ECO:0000256" key="3">
    <source>
        <dbReference type="SAM" id="Phobius"/>
    </source>
</evidence>
<sequence>MMASTIVTNVTLSSLCMRMIILLIILCNMEKVSSTVTATMTCCKVKPVLEECDWYLRESGNNKVPQKCCWAVMELKNQIQSSIDSEIACNCIKDGIHKINELNTMAFASIPDKCGIRLMHNWSHDMDCTRFL</sequence>
<protein>
    <submittedName>
        <fullName evidence="5">Putative plant lipid transfer protein/Par allergen</fullName>
    </submittedName>
</protein>
<keyword evidence="2" id="KW-1015">Disulfide bond</keyword>
<dbReference type="GO" id="GO:0008289">
    <property type="term" value="F:lipid binding"/>
    <property type="evidence" value="ECO:0007669"/>
    <property type="project" value="InterPro"/>
</dbReference>
<dbReference type="Proteomes" id="UP000447434">
    <property type="component" value="Chromosome 3"/>
</dbReference>
<dbReference type="InterPro" id="IPR036312">
    <property type="entry name" value="Bifun_inhib/LTP/seed_sf"/>
</dbReference>
<feature type="transmembrane region" description="Helical" evidence="3">
    <location>
        <begin position="6"/>
        <end position="26"/>
    </location>
</feature>
<reference evidence="6" key="1">
    <citation type="journal article" date="2020" name="Nat. Commun.">
        <title>Genome sequence of the cluster root forming white lupin.</title>
        <authorList>
            <person name="Hufnagel B."/>
            <person name="Marques A."/>
            <person name="Soriano A."/>
            <person name="Marques L."/>
            <person name="Divol F."/>
            <person name="Doumas P."/>
            <person name="Sallet E."/>
            <person name="Mancinotti D."/>
            <person name="Carrere S."/>
            <person name="Marande W."/>
            <person name="Arribat S."/>
            <person name="Keller J."/>
            <person name="Huneau C."/>
            <person name="Blein T."/>
            <person name="Aime D."/>
            <person name="Laguerre M."/>
            <person name="Taylor J."/>
            <person name="Schubert V."/>
            <person name="Nelson M."/>
            <person name="Geu-Flores F."/>
            <person name="Crespi M."/>
            <person name="Gallardo-Guerrero K."/>
            <person name="Delaux P.-M."/>
            <person name="Salse J."/>
            <person name="Berges H."/>
            <person name="Guyot R."/>
            <person name="Gouzy J."/>
            <person name="Peret B."/>
        </authorList>
    </citation>
    <scope>NUCLEOTIDE SEQUENCE [LARGE SCALE GENOMIC DNA]</scope>
    <source>
        <strain evidence="6">cv. Amiga</strain>
    </source>
</reference>
<comment type="similarity">
    <text evidence="1">Belongs to the plant LTP family.</text>
</comment>
<name>A0A6A4QWI7_LUPAL</name>
<evidence type="ECO:0000256" key="1">
    <source>
        <dbReference type="ARBA" id="ARBA00009748"/>
    </source>
</evidence>
<dbReference type="EMBL" id="WOCE01000003">
    <property type="protein sequence ID" value="KAE9618210.1"/>
    <property type="molecule type" value="Genomic_DNA"/>
</dbReference>
<dbReference type="PRINTS" id="PR00382">
    <property type="entry name" value="LIPIDTRNSFER"/>
</dbReference>
<evidence type="ECO:0000313" key="6">
    <source>
        <dbReference type="Proteomes" id="UP000447434"/>
    </source>
</evidence>
<evidence type="ECO:0000256" key="2">
    <source>
        <dbReference type="ARBA" id="ARBA00023157"/>
    </source>
</evidence>
<dbReference type="Pfam" id="PF00234">
    <property type="entry name" value="Tryp_alpha_amyl"/>
    <property type="match status" value="1"/>
</dbReference>
<organism evidence="5 6">
    <name type="scientific">Lupinus albus</name>
    <name type="common">White lupine</name>
    <name type="synonym">Lupinus termis</name>
    <dbReference type="NCBI Taxonomy" id="3870"/>
    <lineage>
        <taxon>Eukaryota</taxon>
        <taxon>Viridiplantae</taxon>
        <taxon>Streptophyta</taxon>
        <taxon>Embryophyta</taxon>
        <taxon>Tracheophyta</taxon>
        <taxon>Spermatophyta</taxon>
        <taxon>Magnoliopsida</taxon>
        <taxon>eudicotyledons</taxon>
        <taxon>Gunneridae</taxon>
        <taxon>Pentapetalae</taxon>
        <taxon>rosids</taxon>
        <taxon>fabids</taxon>
        <taxon>Fabales</taxon>
        <taxon>Fabaceae</taxon>
        <taxon>Papilionoideae</taxon>
        <taxon>50 kb inversion clade</taxon>
        <taxon>genistoids sensu lato</taxon>
        <taxon>core genistoids</taxon>
        <taxon>Genisteae</taxon>
        <taxon>Lupinus</taxon>
    </lineage>
</organism>